<evidence type="ECO:0000313" key="12">
    <source>
        <dbReference type="Proteomes" id="UP001139971"/>
    </source>
</evidence>
<keyword evidence="11" id="KW-0969">Cilium</keyword>
<evidence type="ECO:0000256" key="7">
    <source>
        <dbReference type="ARBA" id="ARBA00022779"/>
    </source>
</evidence>
<dbReference type="GO" id="GO:0005886">
    <property type="term" value="C:plasma membrane"/>
    <property type="evidence" value="ECO:0007669"/>
    <property type="project" value="UniProtKB-SubCell"/>
</dbReference>
<evidence type="ECO:0000256" key="10">
    <source>
        <dbReference type="RuleBase" id="RU364125"/>
    </source>
</evidence>
<name>A0A9X4BK61_9GAMM</name>
<dbReference type="GO" id="GO:0009425">
    <property type="term" value="C:bacterial-type flagellum basal body"/>
    <property type="evidence" value="ECO:0007669"/>
    <property type="project" value="InterPro"/>
</dbReference>
<comment type="similarity">
    <text evidence="3 10">Belongs to the FliL family.</text>
</comment>
<dbReference type="EMBL" id="JAOVZO020000014">
    <property type="protein sequence ID" value="MDC8012869.1"/>
    <property type="molecule type" value="Genomic_DNA"/>
</dbReference>
<accession>A0A9X4BK61</accession>
<keyword evidence="8 10" id="KW-1133">Transmembrane helix</keyword>
<dbReference type="PANTHER" id="PTHR35091">
    <property type="entry name" value="FLAGELLAR PROTEIN FLIL"/>
    <property type="match status" value="1"/>
</dbReference>
<comment type="subcellular location">
    <subcellularLocation>
        <location evidence="10">Cell inner membrane</location>
    </subcellularLocation>
    <subcellularLocation>
        <location evidence="2">Cell membrane</location>
        <topology evidence="2">Single-pass membrane protein</topology>
    </subcellularLocation>
</comment>
<evidence type="ECO:0000256" key="9">
    <source>
        <dbReference type="ARBA" id="ARBA00023136"/>
    </source>
</evidence>
<dbReference type="RefSeq" id="WP_263545286.1">
    <property type="nucleotide sequence ID" value="NZ_JAOVZO020000014.1"/>
</dbReference>
<evidence type="ECO:0000256" key="3">
    <source>
        <dbReference type="ARBA" id="ARBA00008281"/>
    </source>
</evidence>
<comment type="caution">
    <text evidence="11">The sequence shown here is derived from an EMBL/GenBank/DDBJ whole genome shotgun (WGS) entry which is preliminary data.</text>
</comment>
<keyword evidence="6 10" id="KW-0812">Transmembrane</keyword>
<keyword evidence="9 10" id="KW-0472">Membrane</keyword>
<organism evidence="11 12">
    <name type="scientific">Tahibacter soli</name>
    <dbReference type="NCBI Taxonomy" id="2983605"/>
    <lineage>
        <taxon>Bacteria</taxon>
        <taxon>Pseudomonadati</taxon>
        <taxon>Pseudomonadota</taxon>
        <taxon>Gammaproteobacteria</taxon>
        <taxon>Lysobacterales</taxon>
        <taxon>Rhodanobacteraceae</taxon>
        <taxon>Tahibacter</taxon>
    </lineage>
</organism>
<protein>
    <recommendedName>
        <fullName evidence="10">Flagellar protein FliL</fullName>
    </recommendedName>
</protein>
<evidence type="ECO:0000256" key="2">
    <source>
        <dbReference type="ARBA" id="ARBA00004162"/>
    </source>
</evidence>
<keyword evidence="4" id="KW-1003">Cell membrane</keyword>
<evidence type="ECO:0000256" key="6">
    <source>
        <dbReference type="ARBA" id="ARBA00022692"/>
    </source>
</evidence>
<sequence length="175" mass="18764">MAKPVEKPGMPAPAPRRGFPFLLVLVCLLLGAGGGAGGWYFLSRNAAAHAGAEEAPAHEEEGHDAPKRAKGSAEYVSLEPAFVVNLADGDAERYLQTDIQLLLRGGSADAVKQHAPQIRNNLLLLFAQQTSAGLRERGGREKLQADALAEVRKVLETETGKPMVEALYFTSFVMQ</sequence>
<comment type="function">
    <text evidence="1 10">Controls the rotational direction of flagella during chemotaxis.</text>
</comment>
<keyword evidence="12" id="KW-1185">Reference proteome</keyword>
<dbReference type="InterPro" id="IPR005503">
    <property type="entry name" value="FliL"/>
</dbReference>
<reference evidence="11" key="1">
    <citation type="submission" date="2023-02" db="EMBL/GenBank/DDBJ databases">
        <title>Tahibacter soli sp. nov. isolated from soil.</title>
        <authorList>
            <person name="Baek J.H."/>
            <person name="Lee J.K."/>
            <person name="Choi D.G."/>
            <person name="Jeon C.O."/>
        </authorList>
    </citation>
    <scope>NUCLEOTIDE SEQUENCE</scope>
    <source>
        <strain evidence="11">BL</strain>
    </source>
</reference>
<dbReference type="Proteomes" id="UP001139971">
    <property type="component" value="Unassembled WGS sequence"/>
</dbReference>
<proteinExistence type="inferred from homology"/>
<dbReference type="AlphaFoldDB" id="A0A9X4BK61"/>
<dbReference type="Pfam" id="PF03748">
    <property type="entry name" value="FliL"/>
    <property type="match status" value="1"/>
</dbReference>
<evidence type="ECO:0000313" key="11">
    <source>
        <dbReference type="EMBL" id="MDC8012869.1"/>
    </source>
</evidence>
<keyword evidence="5 10" id="KW-0145">Chemotaxis</keyword>
<evidence type="ECO:0000256" key="5">
    <source>
        <dbReference type="ARBA" id="ARBA00022500"/>
    </source>
</evidence>
<dbReference type="GO" id="GO:0071978">
    <property type="term" value="P:bacterial-type flagellum-dependent swarming motility"/>
    <property type="evidence" value="ECO:0007669"/>
    <property type="project" value="TreeGrafter"/>
</dbReference>
<keyword evidence="10" id="KW-0997">Cell inner membrane</keyword>
<evidence type="ECO:0000256" key="1">
    <source>
        <dbReference type="ARBA" id="ARBA00002254"/>
    </source>
</evidence>
<feature type="transmembrane region" description="Helical" evidence="10">
    <location>
        <begin position="21"/>
        <end position="42"/>
    </location>
</feature>
<keyword evidence="7 10" id="KW-0283">Flagellar rotation</keyword>
<keyword evidence="11" id="KW-0966">Cell projection</keyword>
<evidence type="ECO:0000256" key="4">
    <source>
        <dbReference type="ARBA" id="ARBA00022475"/>
    </source>
</evidence>
<evidence type="ECO:0000256" key="8">
    <source>
        <dbReference type="ARBA" id="ARBA00022989"/>
    </source>
</evidence>
<dbReference type="PANTHER" id="PTHR35091:SF2">
    <property type="entry name" value="FLAGELLAR PROTEIN FLIL"/>
    <property type="match status" value="1"/>
</dbReference>
<gene>
    <name evidence="11" type="ORF">OD750_009960</name>
</gene>
<keyword evidence="11" id="KW-0282">Flagellum</keyword>
<dbReference type="GO" id="GO:0006935">
    <property type="term" value="P:chemotaxis"/>
    <property type="evidence" value="ECO:0007669"/>
    <property type="project" value="UniProtKB-KW"/>
</dbReference>